<organism evidence="1 2">
    <name type="scientific">Marinobacterium alkalitolerans</name>
    <dbReference type="NCBI Taxonomy" id="1542925"/>
    <lineage>
        <taxon>Bacteria</taxon>
        <taxon>Pseudomonadati</taxon>
        <taxon>Pseudomonadota</taxon>
        <taxon>Gammaproteobacteria</taxon>
        <taxon>Oceanospirillales</taxon>
        <taxon>Oceanospirillaceae</taxon>
        <taxon>Marinobacterium</taxon>
    </lineage>
</organism>
<protein>
    <submittedName>
        <fullName evidence="1">Uncharacterized protein</fullName>
    </submittedName>
</protein>
<comment type="caution">
    <text evidence="1">The sequence shown here is derived from an EMBL/GenBank/DDBJ whole genome shotgun (WGS) entry which is preliminary data.</text>
</comment>
<accession>A0ABS3Z9K1</accession>
<reference evidence="1 2" key="1">
    <citation type="submission" date="2020-09" db="EMBL/GenBank/DDBJ databases">
        <authorList>
            <person name="Tanuku N.R.S."/>
        </authorList>
    </citation>
    <scope>NUCLEOTIDE SEQUENCE [LARGE SCALE GENOMIC DNA]</scope>
    <source>
        <strain evidence="1 2">AK62</strain>
    </source>
</reference>
<dbReference type="Proteomes" id="UP000810171">
    <property type="component" value="Unassembled WGS sequence"/>
</dbReference>
<gene>
    <name evidence="1" type="ORF">H9C73_06415</name>
</gene>
<name>A0ABS3Z9K1_9GAMM</name>
<keyword evidence="2" id="KW-1185">Reference proteome</keyword>
<evidence type="ECO:0000313" key="1">
    <source>
        <dbReference type="EMBL" id="MBP0048364.1"/>
    </source>
</evidence>
<dbReference type="EMBL" id="JACVEW010000007">
    <property type="protein sequence ID" value="MBP0048364.1"/>
    <property type="molecule type" value="Genomic_DNA"/>
</dbReference>
<evidence type="ECO:0000313" key="2">
    <source>
        <dbReference type="Proteomes" id="UP000810171"/>
    </source>
</evidence>
<sequence length="134" mass="14686">MAQKGKMQLTQGATHAEQATYSLPVKTDDLGRAWLSGRMLKCPFELPASKRGVLTFASHQASLLFGPWGPSPDRYLILPARLLSLTAEGYPVLHLSNELDELVLPIVQNRSLSHLRRGAKVWIAIEASALGFHG</sequence>
<proteinExistence type="predicted"/>